<accession>A0A2G4EZ02</accession>
<dbReference type="AlphaFoldDB" id="A0A2G4EZ02"/>
<dbReference type="SUPFAM" id="SSF52980">
    <property type="entry name" value="Restriction endonuclease-like"/>
    <property type="match status" value="1"/>
</dbReference>
<dbReference type="RefSeq" id="WP_096829108.1">
    <property type="nucleotide sequence ID" value="NZ_NXIB02000083.1"/>
</dbReference>
<evidence type="ECO:0000313" key="2">
    <source>
        <dbReference type="EMBL" id="PHX54698.1"/>
    </source>
</evidence>
<dbReference type="GO" id="GO:0004519">
    <property type="term" value="F:endonuclease activity"/>
    <property type="evidence" value="ECO:0007669"/>
    <property type="project" value="UniProtKB-KW"/>
</dbReference>
<dbReference type="OrthoDB" id="509866at2"/>
<keyword evidence="2" id="KW-0378">Hydrolase</keyword>
<dbReference type="Pfam" id="PF05685">
    <property type="entry name" value="Uma2"/>
    <property type="match status" value="1"/>
</dbReference>
<reference evidence="2" key="1">
    <citation type="submission" date="2017-10" db="EMBL/GenBank/DDBJ databases">
        <title>Draft genome sequence of the planktic cyanobacteria Tychonema bourrellyi isolated from alpine lentic freshwater.</title>
        <authorList>
            <person name="Tett A."/>
            <person name="Armanini F."/>
            <person name="Asnicar F."/>
            <person name="Boscaini A."/>
            <person name="Pasolli E."/>
            <person name="Zolfo M."/>
            <person name="Donati C."/>
            <person name="Salmaso N."/>
            <person name="Segata N."/>
        </authorList>
    </citation>
    <scope>NUCLEOTIDE SEQUENCE</scope>
    <source>
        <strain evidence="2">FEM_GT703</strain>
    </source>
</reference>
<evidence type="ECO:0000259" key="1">
    <source>
        <dbReference type="Pfam" id="PF05685"/>
    </source>
</evidence>
<evidence type="ECO:0000313" key="3">
    <source>
        <dbReference type="Proteomes" id="UP000226442"/>
    </source>
</evidence>
<dbReference type="InterPro" id="IPR011335">
    <property type="entry name" value="Restrct_endonuc-II-like"/>
</dbReference>
<dbReference type="Proteomes" id="UP000226442">
    <property type="component" value="Unassembled WGS sequence"/>
</dbReference>
<dbReference type="CDD" id="cd06260">
    <property type="entry name" value="DUF820-like"/>
    <property type="match status" value="1"/>
</dbReference>
<gene>
    <name evidence="2" type="ORF">CP500_014660</name>
</gene>
<name>A0A2G4EZ02_9CYAN</name>
<dbReference type="Gene3D" id="3.90.1570.10">
    <property type="entry name" value="tt1808, chain A"/>
    <property type="match status" value="1"/>
</dbReference>
<protein>
    <submittedName>
        <fullName evidence="2">Uma2 family endonuclease</fullName>
    </submittedName>
</protein>
<keyword evidence="2" id="KW-0255">Endonuclease</keyword>
<proteinExistence type="predicted"/>
<dbReference type="InterPro" id="IPR012296">
    <property type="entry name" value="Nuclease_put_TT1808"/>
</dbReference>
<comment type="caution">
    <text evidence="2">The sequence shown here is derived from an EMBL/GenBank/DDBJ whole genome shotgun (WGS) entry which is preliminary data.</text>
</comment>
<dbReference type="EMBL" id="NXIB02000083">
    <property type="protein sequence ID" value="PHX54698.1"/>
    <property type="molecule type" value="Genomic_DNA"/>
</dbReference>
<dbReference type="PANTHER" id="PTHR35400">
    <property type="entry name" value="SLR1083 PROTEIN"/>
    <property type="match status" value="1"/>
</dbReference>
<organism evidence="2 3">
    <name type="scientific">Tychonema bourrellyi FEM_GT703</name>
    <dbReference type="NCBI Taxonomy" id="2040638"/>
    <lineage>
        <taxon>Bacteria</taxon>
        <taxon>Bacillati</taxon>
        <taxon>Cyanobacteriota</taxon>
        <taxon>Cyanophyceae</taxon>
        <taxon>Oscillatoriophycideae</taxon>
        <taxon>Oscillatoriales</taxon>
        <taxon>Microcoleaceae</taxon>
        <taxon>Tychonema</taxon>
    </lineage>
</organism>
<sequence length="186" mass="21420">MSVQTQKWLFTVQEYHLMTEAGVFANNERVELIEGEIIQMAAIGTRHATCVRRLIRQFRQIPEESAILDVQNPIRLTERTEPQPDLVLLQFRLDYYETAHPMPSEVLLLVEVSDSTVDFDRDVKVPNYARSGIQEVWLCDLEVNCLEVYRNPTANGYTSIQKFERGEMVSPLAFPEFEVSVDLILG</sequence>
<dbReference type="InterPro" id="IPR008538">
    <property type="entry name" value="Uma2"/>
</dbReference>
<keyword evidence="2" id="KW-0540">Nuclease</keyword>
<dbReference type="PANTHER" id="PTHR35400:SF1">
    <property type="entry name" value="SLR1083 PROTEIN"/>
    <property type="match status" value="1"/>
</dbReference>
<keyword evidence="3" id="KW-1185">Reference proteome</keyword>
<feature type="domain" description="Putative restriction endonuclease" evidence="1">
    <location>
        <begin position="13"/>
        <end position="181"/>
    </location>
</feature>